<dbReference type="InterPro" id="IPR029063">
    <property type="entry name" value="SAM-dependent_MTases_sf"/>
</dbReference>
<dbReference type="SUPFAM" id="SSF53335">
    <property type="entry name" value="S-adenosyl-L-methionine-dependent methyltransferases"/>
    <property type="match status" value="1"/>
</dbReference>
<dbReference type="Proteomes" id="UP000588098">
    <property type="component" value="Unassembled WGS sequence"/>
</dbReference>
<name>A0A7W9QJ79_9ACTN</name>
<sequence>MLEVGSGGYNAELLAHILAERGRVVTVDVDRYVVQRTQRLCAEAGSGRVTAVLGDGGPESHDHHIRPRRVARHPNERRGLRRFAGLGRFVGRDVRADH</sequence>
<dbReference type="Gene3D" id="3.40.50.150">
    <property type="entry name" value="Vaccinia Virus protein VP39"/>
    <property type="match status" value="1"/>
</dbReference>
<keyword evidence="2" id="KW-1185">Reference proteome</keyword>
<reference evidence="1 2" key="1">
    <citation type="submission" date="2020-08" db="EMBL/GenBank/DDBJ databases">
        <title>Genomic Encyclopedia of Type Strains, Phase III (KMG-III): the genomes of soil and plant-associated and newly described type strains.</title>
        <authorList>
            <person name="Whitman W."/>
        </authorList>
    </citation>
    <scope>NUCLEOTIDE SEQUENCE [LARGE SCALE GENOMIC DNA]</scope>
    <source>
        <strain evidence="1 2">CECT 8305</strain>
    </source>
</reference>
<organism evidence="1 2">
    <name type="scientific">Streptomyces zagrosensis</name>
    <dbReference type="NCBI Taxonomy" id="1042984"/>
    <lineage>
        <taxon>Bacteria</taxon>
        <taxon>Bacillati</taxon>
        <taxon>Actinomycetota</taxon>
        <taxon>Actinomycetes</taxon>
        <taxon>Kitasatosporales</taxon>
        <taxon>Streptomycetaceae</taxon>
        <taxon>Streptomyces</taxon>
    </lineage>
</organism>
<proteinExistence type="predicted"/>
<dbReference type="EMBL" id="JACHJL010000038">
    <property type="protein sequence ID" value="MBB5940257.1"/>
    <property type="molecule type" value="Genomic_DNA"/>
</dbReference>
<evidence type="ECO:0000313" key="1">
    <source>
        <dbReference type="EMBL" id="MBB5940257.1"/>
    </source>
</evidence>
<evidence type="ECO:0008006" key="3">
    <source>
        <dbReference type="Google" id="ProtNLM"/>
    </source>
</evidence>
<dbReference type="AlphaFoldDB" id="A0A7W9QJ79"/>
<dbReference type="RefSeq" id="WP_312867170.1">
    <property type="nucleotide sequence ID" value="NZ_JACHJL010000038.1"/>
</dbReference>
<protein>
    <recommendedName>
        <fullName evidence="3">Protein-L-isoaspartate O-methyltransferase</fullName>
    </recommendedName>
</protein>
<evidence type="ECO:0000313" key="2">
    <source>
        <dbReference type="Proteomes" id="UP000588098"/>
    </source>
</evidence>
<comment type="caution">
    <text evidence="1">The sequence shown here is derived from an EMBL/GenBank/DDBJ whole genome shotgun (WGS) entry which is preliminary data.</text>
</comment>
<gene>
    <name evidence="1" type="ORF">FHS42_007355</name>
</gene>
<dbReference type="Pfam" id="PF01135">
    <property type="entry name" value="PCMT"/>
    <property type="match status" value="1"/>
</dbReference>
<accession>A0A7W9QJ79</accession>